<proteinExistence type="predicted"/>
<gene>
    <name evidence="1" type="ORF">DVS81_14025</name>
</gene>
<organism evidence="1 2">
    <name type="scientific">Candidatus Accumulibacter meliphilus</name>
    <dbReference type="NCBI Taxonomy" id="2211374"/>
    <lineage>
        <taxon>Bacteria</taxon>
        <taxon>Pseudomonadati</taxon>
        <taxon>Pseudomonadota</taxon>
        <taxon>Betaproteobacteria</taxon>
        <taxon>Candidatus Accumulibacter</taxon>
    </lineage>
</organism>
<reference evidence="1 2" key="1">
    <citation type="submission" date="2018-05" db="EMBL/GenBank/DDBJ databases">
        <title>Integrated omic analyses show evidence that a Ca. Accumulibacter phosphatis strain performs denitrification under micro-aerobic conditions.</title>
        <authorList>
            <person name="Camejo P.Y."/>
            <person name="Katherine M.D."/>
            <person name="Daniel N.R."/>
        </authorList>
    </citation>
    <scope>NUCLEOTIDE SEQUENCE [LARGE SCALE GENOMIC DNA]</scope>
    <source>
        <strain evidence="1">UW-LDO-IC</strain>
    </source>
</reference>
<evidence type="ECO:0000313" key="2">
    <source>
        <dbReference type="Proteomes" id="UP000253831"/>
    </source>
</evidence>
<comment type="caution">
    <text evidence="1">The sequence shown here is derived from an EMBL/GenBank/DDBJ whole genome shotgun (WGS) entry which is preliminary data.</text>
</comment>
<accession>A0A369XME9</accession>
<dbReference type="Proteomes" id="UP000253831">
    <property type="component" value="Unassembled WGS sequence"/>
</dbReference>
<dbReference type="EMBL" id="QPGA01000029">
    <property type="protein sequence ID" value="RDE49962.1"/>
    <property type="molecule type" value="Genomic_DNA"/>
</dbReference>
<protein>
    <submittedName>
        <fullName evidence="1">Uncharacterized protein</fullName>
    </submittedName>
</protein>
<sequence length="163" mass="18319">MNREELRDQLLAPVLQWTRLGRQTNRLMTGSSAVISYRTRRLLRAGAFSRQADWDEVAHMTREKVEIPLEAATAMAVAMLPVIKQFWTHTGQSMLACSSDSMSLLGSRGPEEFRERQADLCATLINASVGWFRVFGSLAEVASQGVAPLLRQVQDNAERLEKR</sequence>
<evidence type="ECO:0000313" key="1">
    <source>
        <dbReference type="EMBL" id="RDE49962.1"/>
    </source>
</evidence>
<name>A0A369XME9_9PROT</name>
<dbReference type="AlphaFoldDB" id="A0A369XME9"/>